<comment type="caution">
    <text evidence="1">The sequence shown here is derived from an EMBL/GenBank/DDBJ whole genome shotgun (WGS) entry which is preliminary data.</text>
</comment>
<dbReference type="AlphaFoldDB" id="A0ABD3I2N3"/>
<dbReference type="Proteomes" id="UP001633002">
    <property type="component" value="Unassembled WGS sequence"/>
</dbReference>
<gene>
    <name evidence="1" type="ORF">R1sor_012043</name>
</gene>
<sequence>MARLSPDELRPNVLKSAWEILRKYDASLHSLAAAHTMTHQLVTKKFRSRHYDPVQLEGIDLKMVVVRGQKSMWPPGKREEWNAANNSGDLYKIRRFFPGWAPLPETQGERSACFQFGTKHNASFAKIFSDQRVAICVDLVAIPSTSIAS</sequence>
<name>A0ABD3I2N3_9MARC</name>
<dbReference type="EMBL" id="JBJQOH010000002">
    <property type="protein sequence ID" value="KAL3697967.1"/>
    <property type="molecule type" value="Genomic_DNA"/>
</dbReference>
<keyword evidence="2" id="KW-1185">Reference proteome</keyword>
<reference evidence="1 2" key="1">
    <citation type="submission" date="2024-09" db="EMBL/GenBank/DDBJ databases">
        <title>Chromosome-scale assembly of Riccia sorocarpa.</title>
        <authorList>
            <person name="Paukszto L."/>
        </authorList>
    </citation>
    <scope>NUCLEOTIDE SEQUENCE [LARGE SCALE GENOMIC DNA]</scope>
    <source>
        <strain evidence="1">LP-2024</strain>
        <tissue evidence="1">Aerial parts of the thallus</tissue>
    </source>
</reference>
<evidence type="ECO:0000313" key="2">
    <source>
        <dbReference type="Proteomes" id="UP001633002"/>
    </source>
</evidence>
<evidence type="ECO:0000313" key="1">
    <source>
        <dbReference type="EMBL" id="KAL3697967.1"/>
    </source>
</evidence>
<organism evidence="1 2">
    <name type="scientific">Riccia sorocarpa</name>
    <dbReference type="NCBI Taxonomy" id="122646"/>
    <lineage>
        <taxon>Eukaryota</taxon>
        <taxon>Viridiplantae</taxon>
        <taxon>Streptophyta</taxon>
        <taxon>Embryophyta</taxon>
        <taxon>Marchantiophyta</taxon>
        <taxon>Marchantiopsida</taxon>
        <taxon>Marchantiidae</taxon>
        <taxon>Marchantiales</taxon>
        <taxon>Ricciaceae</taxon>
        <taxon>Riccia</taxon>
    </lineage>
</organism>
<protein>
    <submittedName>
        <fullName evidence="1">Uncharacterized protein</fullName>
    </submittedName>
</protein>
<proteinExistence type="predicted"/>
<accession>A0ABD3I2N3</accession>